<protein>
    <submittedName>
        <fullName evidence="1">Glutamyl-tRNA synthetase</fullName>
        <ecNumber evidence="1">6.1.1.17</ecNumber>
    </submittedName>
</protein>
<dbReference type="Gene3D" id="2.40.128.20">
    <property type="match status" value="1"/>
</dbReference>
<keyword evidence="1" id="KW-0030">Aminoacyl-tRNA synthetase</keyword>
<keyword evidence="2" id="KW-1185">Reference proteome</keyword>
<accession>A0A224AZ87</accession>
<dbReference type="EMBL" id="LR214972">
    <property type="protein sequence ID" value="VEU62987.1"/>
    <property type="molecule type" value="Genomic_DNA"/>
</dbReference>
<evidence type="ECO:0000313" key="2">
    <source>
        <dbReference type="Proteomes" id="UP000289952"/>
    </source>
</evidence>
<organism evidence="1 2">
    <name type="scientific">Mycoplasmopsis bovirhinis</name>
    <dbReference type="NCBI Taxonomy" id="29553"/>
    <lineage>
        <taxon>Bacteria</taxon>
        <taxon>Bacillati</taxon>
        <taxon>Mycoplasmatota</taxon>
        <taxon>Mycoplasmoidales</taxon>
        <taxon>Metamycoplasmataceae</taxon>
        <taxon>Mycoplasmopsis</taxon>
    </lineage>
</organism>
<reference evidence="1 2" key="1">
    <citation type="submission" date="2019-01" db="EMBL/GenBank/DDBJ databases">
        <authorList>
            <consortium name="Pathogen Informatics"/>
        </authorList>
    </citation>
    <scope>NUCLEOTIDE SEQUENCE [LARGE SCALE GENOMIC DNA]</scope>
    <source>
        <strain evidence="1 2">NCTC10118</strain>
    </source>
</reference>
<name>A0A224AZ87_9BACT</name>
<dbReference type="InterPro" id="IPR012674">
    <property type="entry name" value="Calycin"/>
</dbReference>
<dbReference type="AlphaFoldDB" id="A0A224AZ87"/>
<evidence type="ECO:0000313" key="1">
    <source>
        <dbReference type="EMBL" id="VEU62987.1"/>
    </source>
</evidence>
<gene>
    <name evidence="1" type="ORF">NCTC10118_00236</name>
</gene>
<proteinExistence type="predicted"/>
<dbReference type="GO" id="GO:0004818">
    <property type="term" value="F:glutamate-tRNA ligase activity"/>
    <property type="evidence" value="ECO:0007669"/>
    <property type="project" value="UniProtKB-EC"/>
</dbReference>
<dbReference type="EC" id="6.1.1.17" evidence="1"/>
<dbReference type="OrthoDB" id="399212at2"/>
<dbReference type="SUPFAM" id="SSF50814">
    <property type="entry name" value="Lipocalins"/>
    <property type="match status" value="1"/>
</dbReference>
<dbReference type="Proteomes" id="UP000289952">
    <property type="component" value="Chromosome"/>
</dbReference>
<sequence length="128" mass="15204">MKLNFKSLINQNDELKTIQFTVPVETHHNDTFKVFVFDEPNTNTKSMIEVSEQEINIHTSTSSIFLKYNQEFEFNYVVNDQGKEFLLPCITNWTEKEFSDNKFVFKYFLKTKDTHIGEFEITLELTDN</sequence>
<dbReference type="RefSeq" id="WP_120160939.1">
    <property type="nucleotide sequence ID" value="NZ_AP018135.1"/>
</dbReference>
<keyword evidence="1" id="KW-0436">Ligase</keyword>